<evidence type="ECO:0000313" key="2">
    <source>
        <dbReference type="Proteomes" id="UP000185924"/>
    </source>
</evidence>
<dbReference type="AlphaFoldDB" id="A0A1N6X1H8"/>
<organism evidence="1 2">
    <name type="scientific">Pontibacter lucknowensis</name>
    <dbReference type="NCBI Taxonomy" id="1077936"/>
    <lineage>
        <taxon>Bacteria</taxon>
        <taxon>Pseudomonadati</taxon>
        <taxon>Bacteroidota</taxon>
        <taxon>Cytophagia</taxon>
        <taxon>Cytophagales</taxon>
        <taxon>Hymenobacteraceae</taxon>
        <taxon>Pontibacter</taxon>
    </lineage>
</organism>
<reference evidence="2" key="1">
    <citation type="submission" date="2017-01" db="EMBL/GenBank/DDBJ databases">
        <authorList>
            <person name="Varghese N."/>
            <person name="Submissions S."/>
        </authorList>
    </citation>
    <scope>NUCLEOTIDE SEQUENCE [LARGE SCALE GENOMIC DNA]</scope>
    <source>
        <strain evidence="2">DM9</strain>
    </source>
</reference>
<dbReference type="EMBL" id="FTNM01000002">
    <property type="protein sequence ID" value="SIQ96198.1"/>
    <property type="molecule type" value="Genomic_DNA"/>
</dbReference>
<name>A0A1N6X1H8_9BACT</name>
<protein>
    <submittedName>
        <fullName evidence="1">Uncharacterized protein</fullName>
    </submittedName>
</protein>
<dbReference type="Proteomes" id="UP000185924">
    <property type="component" value="Unassembled WGS sequence"/>
</dbReference>
<sequence length="46" mass="5198">MSIIYVGLKEVKPAPENWSGLHFKYSDLITCRQINLQTKTNGKTSS</sequence>
<proteinExistence type="predicted"/>
<evidence type="ECO:0000313" key="1">
    <source>
        <dbReference type="EMBL" id="SIQ96198.1"/>
    </source>
</evidence>
<accession>A0A1N6X1H8</accession>
<gene>
    <name evidence="1" type="ORF">SAMN05421545_1875</name>
</gene>
<keyword evidence="2" id="KW-1185">Reference proteome</keyword>